<dbReference type="AlphaFoldDB" id="A0A2T5VCP0"/>
<keyword evidence="1" id="KW-0812">Transmembrane</keyword>
<proteinExistence type="predicted"/>
<reference evidence="2 3" key="1">
    <citation type="submission" date="2018-04" db="EMBL/GenBank/DDBJ databases">
        <title>Genomic Encyclopedia of Archaeal and Bacterial Type Strains, Phase II (KMG-II): from individual species to whole genera.</title>
        <authorList>
            <person name="Goeker M."/>
        </authorList>
    </citation>
    <scope>NUCLEOTIDE SEQUENCE [LARGE SCALE GENOMIC DNA]</scope>
    <source>
        <strain evidence="2 3">DSM 23382</strain>
    </source>
</reference>
<keyword evidence="3" id="KW-1185">Reference proteome</keyword>
<protein>
    <submittedName>
        <fullName evidence="2">Uncharacterized protein</fullName>
    </submittedName>
</protein>
<keyword evidence="1" id="KW-0472">Membrane</keyword>
<evidence type="ECO:0000313" key="3">
    <source>
        <dbReference type="Proteomes" id="UP000244081"/>
    </source>
</evidence>
<organism evidence="2 3">
    <name type="scientific">Breoghania corrubedonensis</name>
    <dbReference type="NCBI Taxonomy" id="665038"/>
    <lineage>
        <taxon>Bacteria</taxon>
        <taxon>Pseudomonadati</taxon>
        <taxon>Pseudomonadota</taxon>
        <taxon>Alphaproteobacteria</taxon>
        <taxon>Hyphomicrobiales</taxon>
        <taxon>Stappiaceae</taxon>
        <taxon>Breoghania</taxon>
    </lineage>
</organism>
<comment type="caution">
    <text evidence="2">The sequence shown here is derived from an EMBL/GenBank/DDBJ whole genome shotgun (WGS) entry which is preliminary data.</text>
</comment>
<gene>
    <name evidence="2" type="ORF">C8N35_102212</name>
</gene>
<dbReference type="Proteomes" id="UP000244081">
    <property type="component" value="Unassembled WGS sequence"/>
</dbReference>
<keyword evidence="1" id="KW-1133">Transmembrane helix</keyword>
<sequence length="43" mass="4722">MDDHVQKSCWGFMTWTVLTLGGAMLLVYLFGGFDPAVTTLAVK</sequence>
<accession>A0A2T5VCP0</accession>
<evidence type="ECO:0000256" key="1">
    <source>
        <dbReference type="SAM" id="Phobius"/>
    </source>
</evidence>
<name>A0A2T5VCP0_9HYPH</name>
<dbReference type="EMBL" id="QAYG01000002">
    <property type="protein sequence ID" value="PTW61502.1"/>
    <property type="molecule type" value="Genomic_DNA"/>
</dbReference>
<feature type="transmembrane region" description="Helical" evidence="1">
    <location>
        <begin position="12"/>
        <end position="33"/>
    </location>
</feature>
<evidence type="ECO:0000313" key="2">
    <source>
        <dbReference type="EMBL" id="PTW61502.1"/>
    </source>
</evidence>